<keyword evidence="1" id="KW-1133">Transmembrane helix</keyword>
<protein>
    <submittedName>
        <fullName evidence="2">Uncharacterized protein</fullName>
    </submittedName>
</protein>
<evidence type="ECO:0000313" key="2">
    <source>
        <dbReference type="EMBL" id="TWO20821.1"/>
    </source>
</evidence>
<accession>A0A562XF87</accession>
<proteinExistence type="predicted"/>
<keyword evidence="1" id="KW-0472">Membrane</keyword>
<dbReference type="AlphaFoldDB" id="A0A562XF87"/>
<keyword evidence="1" id="KW-0812">Transmembrane</keyword>
<reference evidence="2 3" key="1">
    <citation type="submission" date="2019-07" db="EMBL/GenBank/DDBJ databases">
        <title>Rapid identification of Enteric Bacteria from Whole Genome Sequences (WGS) using Average Nucleotide Identity (ANI).</title>
        <authorList>
            <person name="Lane C."/>
        </authorList>
    </citation>
    <scope>NUCLEOTIDE SEQUENCE [LARGE SCALE GENOMIC DNA]</scope>
    <source>
        <strain evidence="2 3">D2411</strain>
    </source>
</reference>
<dbReference type="Proteomes" id="UP000321812">
    <property type="component" value="Unassembled WGS sequence"/>
</dbReference>
<evidence type="ECO:0000256" key="1">
    <source>
        <dbReference type="SAM" id="Phobius"/>
    </source>
</evidence>
<gene>
    <name evidence="2" type="ORF">YZ82_03235</name>
</gene>
<organism evidence="2 3">
    <name type="scientific">Campylobacter hyointestinalis</name>
    <dbReference type="NCBI Taxonomy" id="198"/>
    <lineage>
        <taxon>Bacteria</taxon>
        <taxon>Pseudomonadati</taxon>
        <taxon>Campylobacterota</taxon>
        <taxon>Epsilonproteobacteria</taxon>
        <taxon>Campylobacterales</taxon>
        <taxon>Campylobacteraceae</taxon>
        <taxon>Campylobacter</taxon>
    </lineage>
</organism>
<evidence type="ECO:0000313" key="3">
    <source>
        <dbReference type="Proteomes" id="UP000321812"/>
    </source>
</evidence>
<dbReference type="EMBL" id="VOAP01000011">
    <property type="protein sequence ID" value="TWO20821.1"/>
    <property type="molecule type" value="Genomic_DNA"/>
</dbReference>
<feature type="transmembrane region" description="Helical" evidence="1">
    <location>
        <begin position="74"/>
        <end position="94"/>
    </location>
</feature>
<sequence length="101" mass="11826">MNNNDKQNKSSLYINQDLYKEGNDDIQYSYESLDFGCENGRFLLTPKINVLGRDKSPKILEICKFIRPDHCKTSMLNLIKICLILFILQKMAIYTKVLYLI</sequence>
<dbReference type="RefSeq" id="WP_111974825.1">
    <property type="nucleotide sequence ID" value="NZ_VOAP01000011.1"/>
</dbReference>
<name>A0A562XF87_CAMHY</name>
<comment type="caution">
    <text evidence="2">The sequence shown here is derived from an EMBL/GenBank/DDBJ whole genome shotgun (WGS) entry which is preliminary data.</text>
</comment>